<dbReference type="RefSeq" id="WP_148898544.1">
    <property type="nucleotide sequence ID" value="NZ_VNHY01000002.1"/>
</dbReference>
<sequence length="92" mass="10421">MEVYALKDFCVVEVQTGELSKGAGRFEDRVTNFAVLDESFNQIDTIHFKNTDFVSSHLRASLGNKIFILNKKLSGYKAQNVLSIWEFKSLGD</sequence>
<dbReference type="AlphaFoldDB" id="A0A5D3YMV8"/>
<proteinExistence type="predicted"/>
<dbReference type="Proteomes" id="UP000324595">
    <property type="component" value="Unassembled WGS sequence"/>
</dbReference>
<accession>A0A5D3YMV8</accession>
<reference evidence="1 2" key="1">
    <citation type="submission" date="2019-07" db="EMBL/GenBank/DDBJ databases">
        <title>Genomic Encyclopedia of Archaeal and Bacterial Type Strains, Phase II (KMG-II): from individual species to whole genera.</title>
        <authorList>
            <person name="Goeker M."/>
        </authorList>
    </citation>
    <scope>NUCLEOTIDE SEQUENCE [LARGE SCALE GENOMIC DNA]</scope>
    <source>
        <strain evidence="1 2">DSM 21935</strain>
    </source>
</reference>
<organism evidence="1 2">
    <name type="scientific">Fodinibius salinus</name>
    <dbReference type="NCBI Taxonomy" id="860790"/>
    <lineage>
        <taxon>Bacteria</taxon>
        <taxon>Pseudomonadati</taxon>
        <taxon>Balneolota</taxon>
        <taxon>Balneolia</taxon>
        <taxon>Balneolales</taxon>
        <taxon>Balneolaceae</taxon>
        <taxon>Fodinibius</taxon>
    </lineage>
</organism>
<protein>
    <submittedName>
        <fullName evidence="1">Uncharacterized protein</fullName>
    </submittedName>
</protein>
<comment type="caution">
    <text evidence="1">The sequence shown here is derived from an EMBL/GenBank/DDBJ whole genome shotgun (WGS) entry which is preliminary data.</text>
</comment>
<evidence type="ECO:0000313" key="2">
    <source>
        <dbReference type="Proteomes" id="UP000324595"/>
    </source>
</evidence>
<evidence type="ECO:0000313" key="1">
    <source>
        <dbReference type="EMBL" id="TYP93479.1"/>
    </source>
</evidence>
<keyword evidence="2" id="KW-1185">Reference proteome</keyword>
<gene>
    <name evidence="1" type="ORF">LX73_1183</name>
</gene>
<dbReference type="EMBL" id="VNHY01000002">
    <property type="protein sequence ID" value="TYP93479.1"/>
    <property type="molecule type" value="Genomic_DNA"/>
</dbReference>
<name>A0A5D3YMV8_9BACT</name>